<dbReference type="Proteomes" id="UP000601435">
    <property type="component" value="Unassembled WGS sequence"/>
</dbReference>
<evidence type="ECO:0000313" key="2">
    <source>
        <dbReference type="Proteomes" id="UP000601435"/>
    </source>
</evidence>
<feature type="non-terminal residue" evidence="1">
    <location>
        <position position="1"/>
    </location>
</feature>
<name>A0A813B1A7_9DINO</name>
<accession>A0A813B1A7</accession>
<dbReference type="EMBL" id="CAJNJA010066161">
    <property type="protein sequence ID" value="CAE7888122.1"/>
    <property type="molecule type" value="Genomic_DNA"/>
</dbReference>
<keyword evidence="2" id="KW-1185">Reference proteome</keyword>
<reference evidence="1" key="1">
    <citation type="submission" date="2021-02" db="EMBL/GenBank/DDBJ databases">
        <authorList>
            <person name="Dougan E. K."/>
            <person name="Rhodes N."/>
            <person name="Thang M."/>
            <person name="Chan C."/>
        </authorList>
    </citation>
    <scope>NUCLEOTIDE SEQUENCE</scope>
</reference>
<dbReference type="Gene3D" id="3.60.10.10">
    <property type="entry name" value="Endonuclease/exonuclease/phosphatase"/>
    <property type="match status" value="1"/>
</dbReference>
<evidence type="ECO:0000313" key="1">
    <source>
        <dbReference type="EMBL" id="CAE7888122.1"/>
    </source>
</evidence>
<sequence length="659" mass="74849">FKEREGEDFSHVKERLWGVIKYVNALKHKWLSASSPQQKPAWISFLKSKGSRQRTAHASMLPRIAIDLASDAKTEEGTPKCPDAILPESYDVDWAAGTTWKAQWKLGSSSHRQPRGDEIKAMPGGWVDIAALCQATGASTSEVVSGRMSAKHVRLVSASWNLGGQPLEKVNNACPEGDLFFVQEVARRTPGWQTHGDDERCVWISFQHPDQWRGTAIGIASDIFDSVVERRSSRRGCAIVVRLRNFGRVVLASIHAPTGVSNDIYSAALDEAGKMLGDKWRHLPCMLGIDVNEEIHWREDEDASMGADVCVGNSNFQAMTDSLLHQGLRPVPPCHEQWQQPTHFPRDNTRQGRQIDLLLVRQINIEPTQIDAERRHAIGTDHALLKNVISLRCRANKVWSPDSRPRWLCCELPHDEVLVDWDDIRKLAKSHTKPRASEKYKDDQSTIEAFRVAKNTMQPDDWKRAHKLRRRTRRLWCASRRERILRGDWFAYRDHKRDKNRRPGWWGRLLEQRTSQEITEEVQKHLEEKLKGPSSAEWDEKLRGFLGDLPDDGGWRPFSWEDVGAALSEMRANSSVSEDGVGVDLLRHVHQHDQLGNQLVDLINDTVKATLCPTDWDTSLLALLAKVDVPMRPKDLRPISMSSTAQKCINKLVMGRAIC</sequence>
<protein>
    <submittedName>
        <fullName evidence="1">Pol protein</fullName>
    </submittedName>
</protein>
<proteinExistence type="predicted"/>
<dbReference type="InterPro" id="IPR036691">
    <property type="entry name" value="Endo/exonu/phosph_ase_sf"/>
</dbReference>
<organism evidence="1 2">
    <name type="scientific">Symbiodinium necroappetens</name>
    <dbReference type="NCBI Taxonomy" id="1628268"/>
    <lineage>
        <taxon>Eukaryota</taxon>
        <taxon>Sar</taxon>
        <taxon>Alveolata</taxon>
        <taxon>Dinophyceae</taxon>
        <taxon>Suessiales</taxon>
        <taxon>Symbiodiniaceae</taxon>
        <taxon>Symbiodinium</taxon>
    </lineage>
</organism>
<dbReference type="OrthoDB" id="8063979at2759"/>
<comment type="caution">
    <text evidence="1">The sequence shown here is derived from an EMBL/GenBank/DDBJ whole genome shotgun (WGS) entry which is preliminary data.</text>
</comment>
<gene>
    <name evidence="1" type="primary">pol</name>
    <name evidence="1" type="ORF">SNEC2469_LOCUS29419</name>
</gene>
<dbReference type="SUPFAM" id="SSF56219">
    <property type="entry name" value="DNase I-like"/>
    <property type="match status" value="1"/>
</dbReference>
<dbReference type="AlphaFoldDB" id="A0A813B1A7"/>